<dbReference type="EnsemblMetazoa" id="XM_021349761.2">
    <property type="protein sequence ID" value="XP_021205436.1"/>
    <property type="gene ID" value="LOC101736327"/>
</dbReference>
<keyword evidence="2" id="KW-1185">Reference proteome</keyword>
<evidence type="ECO:0000313" key="2">
    <source>
        <dbReference type="Proteomes" id="UP000005204"/>
    </source>
</evidence>
<reference evidence="1" key="2">
    <citation type="submission" date="2022-06" db="UniProtKB">
        <authorList>
            <consortium name="EnsemblMetazoa"/>
        </authorList>
    </citation>
    <scope>IDENTIFICATION</scope>
    <source>
        <strain evidence="1">p50T (Dazao)</strain>
    </source>
</reference>
<protein>
    <submittedName>
        <fullName evidence="1">Uncharacterized protein</fullName>
    </submittedName>
</protein>
<dbReference type="AlphaFoldDB" id="A0A8R2HR42"/>
<accession>A0A8R2HR42</accession>
<evidence type="ECO:0000313" key="1">
    <source>
        <dbReference type="EnsemblMetazoa" id="XP_021205436.1"/>
    </source>
</evidence>
<sequence>MVFCYKIITETPRRIGLSPRKSSPVRRKNVSALNLSQVLGPVDYDGSSILDSIPEREWRLLAALAKKREENDERERLADQFRKMWQKEKEEREMVEAETSEQYKRYIHAKRQHERSRLDYSRFQRGLEQQLKRGQLVSCIKFKERRSADLLAWHDDKKATETVGKALEEEARAILAADRRSRHVEAEQWKKQVELLDVKRRVHDASKRREEMLRDASQRLAITNALSMWESSLLRQEISAMETARRAEHAARAALTDARSSRLAKDRERTLRRARKMAALTARMREAIITGRS</sequence>
<dbReference type="Proteomes" id="UP000005204">
    <property type="component" value="Unassembled WGS sequence"/>
</dbReference>
<name>A0A8R2HR42_BOMMO</name>
<reference evidence="2" key="1">
    <citation type="journal article" date="2008" name="Insect Biochem. Mol. Biol.">
        <title>The genome of a lepidopteran model insect, the silkworm Bombyx mori.</title>
        <authorList>
            <consortium name="International Silkworm Genome Consortium"/>
        </authorList>
    </citation>
    <scope>NUCLEOTIDE SEQUENCE [LARGE SCALE GENOMIC DNA]</scope>
    <source>
        <strain evidence="2">p50T</strain>
    </source>
</reference>
<organism evidence="1 2">
    <name type="scientific">Bombyx mori</name>
    <name type="common">Silk moth</name>
    <dbReference type="NCBI Taxonomy" id="7091"/>
    <lineage>
        <taxon>Eukaryota</taxon>
        <taxon>Metazoa</taxon>
        <taxon>Ecdysozoa</taxon>
        <taxon>Arthropoda</taxon>
        <taxon>Hexapoda</taxon>
        <taxon>Insecta</taxon>
        <taxon>Pterygota</taxon>
        <taxon>Neoptera</taxon>
        <taxon>Endopterygota</taxon>
        <taxon>Lepidoptera</taxon>
        <taxon>Glossata</taxon>
        <taxon>Ditrysia</taxon>
        <taxon>Bombycoidea</taxon>
        <taxon>Bombycidae</taxon>
        <taxon>Bombycinae</taxon>
        <taxon>Bombyx</taxon>
    </lineage>
</organism>
<proteinExistence type="predicted"/>